<dbReference type="InterPro" id="IPR044672">
    <property type="entry name" value="MOCS2A"/>
</dbReference>
<evidence type="ECO:0008006" key="3">
    <source>
        <dbReference type="Google" id="ProtNLM"/>
    </source>
</evidence>
<sequence>VKYVLGKDEMSLALEPGTTSAELEELVRNQAQGKLDEVTLRIAVNQKYIPKEIELKNGDEVAFIPPVQGG</sequence>
<protein>
    <recommendedName>
        <fullName evidence="3">Molybdopterin synthase sulfur carrier subunit</fullName>
    </recommendedName>
</protein>
<dbReference type="GO" id="GO:0000166">
    <property type="term" value="F:nucleotide binding"/>
    <property type="evidence" value="ECO:0007669"/>
    <property type="project" value="UniProtKB-KW"/>
</dbReference>
<dbReference type="InterPro" id="IPR003749">
    <property type="entry name" value="ThiS/MoaD-like"/>
</dbReference>
<dbReference type="EMBL" id="UINC01000145">
    <property type="protein sequence ID" value="SUZ49980.1"/>
    <property type="molecule type" value="Genomic_DNA"/>
</dbReference>
<dbReference type="PANTHER" id="PTHR33359:SF1">
    <property type="entry name" value="MOLYBDOPTERIN SYNTHASE SULFUR CARRIER SUBUNIT"/>
    <property type="match status" value="1"/>
</dbReference>
<name>A0A381N5S2_9ZZZZ</name>
<dbReference type="AlphaFoldDB" id="A0A381N5S2"/>
<evidence type="ECO:0000256" key="1">
    <source>
        <dbReference type="ARBA" id="ARBA00022741"/>
    </source>
</evidence>
<dbReference type="Pfam" id="PF02597">
    <property type="entry name" value="ThiS"/>
    <property type="match status" value="1"/>
</dbReference>
<dbReference type="Gene3D" id="3.10.20.30">
    <property type="match status" value="1"/>
</dbReference>
<dbReference type="InterPro" id="IPR012675">
    <property type="entry name" value="Beta-grasp_dom_sf"/>
</dbReference>
<evidence type="ECO:0000313" key="2">
    <source>
        <dbReference type="EMBL" id="SUZ49980.1"/>
    </source>
</evidence>
<dbReference type="GO" id="GO:0006777">
    <property type="term" value="P:Mo-molybdopterin cofactor biosynthetic process"/>
    <property type="evidence" value="ECO:0007669"/>
    <property type="project" value="InterPro"/>
</dbReference>
<reference evidence="2" key="1">
    <citation type="submission" date="2018-05" db="EMBL/GenBank/DDBJ databases">
        <authorList>
            <person name="Lanie J.A."/>
            <person name="Ng W.-L."/>
            <person name="Kazmierczak K.M."/>
            <person name="Andrzejewski T.M."/>
            <person name="Davidsen T.M."/>
            <person name="Wayne K.J."/>
            <person name="Tettelin H."/>
            <person name="Glass J.I."/>
            <person name="Rusch D."/>
            <person name="Podicherti R."/>
            <person name="Tsui H.-C.T."/>
            <person name="Winkler M.E."/>
        </authorList>
    </citation>
    <scope>NUCLEOTIDE SEQUENCE</scope>
</reference>
<dbReference type="SUPFAM" id="SSF54285">
    <property type="entry name" value="MoaD/ThiS"/>
    <property type="match status" value="1"/>
</dbReference>
<dbReference type="GO" id="GO:1990133">
    <property type="term" value="C:molybdopterin adenylyltransferase complex"/>
    <property type="evidence" value="ECO:0007669"/>
    <property type="project" value="TreeGrafter"/>
</dbReference>
<gene>
    <name evidence="2" type="ORF">METZ01_LOCUS2834</name>
</gene>
<accession>A0A381N5S2</accession>
<dbReference type="CDD" id="cd00754">
    <property type="entry name" value="Ubl_MoaD"/>
    <property type="match status" value="1"/>
</dbReference>
<dbReference type="InterPro" id="IPR016155">
    <property type="entry name" value="Mopterin_synth/thiamin_S_b"/>
</dbReference>
<keyword evidence="1" id="KW-0547">Nucleotide-binding</keyword>
<proteinExistence type="predicted"/>
<feature type="non-terminal residue" evidence="2">
    <location>
        <position position="1"/>
    </location>
</feature>
<dbReference type="PANTHER" id="PTHR33359">
    <property type="entry name" value="MOLYBDOPTERIN SYNTHASE SULFUR CARRIER SUBUNIT"/>
    <property type="match status" value="1"/>
</dbReference>
<organism evidence="2">
    <name type="scientific">marine metagenome</name>
    <dbReference type="NCBI Taxonomy" id="408172"/>
    <lineage>
        <taxon>unclassified sequences</taxon>
        <taxon>metagenomes</taxon>
        <taxon>ecological metagenomes</taxon>
    </lineage>
</organism>